<dbReference type="InterPro" id="IPR056740">
    <property type="entry name" value="ILV_EDD_C"/>
</dbReference>
<keyword evidence="8 9" id="KW-0119">Carbohydrate metabolism</keyword>
<evidence type="ECO:0000259" key="12">
    <source>
        <dbReference type="Pfam" id="PF24877"/>
    </source>
</evidence>
<dbReference type="GO" id="GO:0004456">
    <property type="term" value="F:phosphogluconate dehydratase activity"/>
    <property type="evidence" value="ECO:0007669"/>
    <property type="project" value="UniProtKB-UniRule"/>
</dbReference>
<dbReference type="PANTHER" id="PTHR43661">
    <property type="entry name" value="D-XYLONATE DEHYDRATASE"/>
    <property type="match status" value="1"/>
</dbReference>
<feature type="binding site" evidence="9">
    <location>
        <position position="154"/>
    </location>
    <ligand>
        <name>[4Fe-4S] cluster</name>
        <dbReference type="ChEBI" id="CHEBI:49883"/>
    </ligand>
</feature>
<evidence type="ECO:0000256" key="4">
    <source>
        <dbReference type="ARBA" id="ARBA00023004"/>
    </source>
</evidence>
<keyword evidence="5 9" id="KW-0411">Iron-sulfur</keyword>
<name>A0A6S6S2E7_9BACT</name>
<comment type="pathway">
    <text evidence="9">Carbohydrate metabolism; Entner-Doudoroff pathway.</text>
</comment>
<keyword evidence="6 9" id="KW-0311">Gluconate utilization</keyword>
<evidence type="ECO:0000313" key="13">
    <source>
        <dbReference type="EMBL" id="CAA6800350.1"/>
    </source>
</evidence>
<keyword evidence="2 9" id="KW-0004">4Fe-4S</keyword>
<dbReference type="PROSITE" id="PS00887">
    <property type="entry name" value="ILVD_EDD_2"/>
    <property type="match status" value="1"/>
</dbReference>
<dbReference type="GO" id="GO:0019521">
    <property type="term" value="P:D-gluconate metabolic process"/>
    <property type="evidence" value="ECO:0007669"/>
    <property type="project" value="UniProtKB-KW"/>
</dbReference>
<proteinExistence type="inferred from homology"/>
<sequence length="609" mass="65296">MNPVIEEVTQNIIERSKKSRKVYLDRIQLAQQNGVNRNQLGCSNLAHAMAPMKVEEKETLAEMQSPNIAIVTAYNDMLSAHEPFKLYPALIKRILVDSGATAQVAGGVPAMCDGVTQSQPGMELSLFSRDNIAMGTAIALSHNVYDGALYLGVCDKIVPGLLIGALAFGHLPAMFVPAGPMASGISNSEKAKVRQEFAQGKVSEGTLLRTEAASYHSSGTCTFYGTANSNQMLLEMMGLQLPNSSFVNANTPLREALTVKAAENILTMTEFKGTYKPIAKIVDEKSFVNAIVGLMATGGSTNHTLHIIAMARAAGIIINWDDFDAISKVTPLLCKMYPNGQADVNHFREAGGMSVVIAQLLKAGLVHNDVETVVGKGLDNYIVEPVSSCGDVSFEKGAEVSRDENVISSIENPFSSEGGLKLLSGNLGRSVIKTSALKPEQFIIEAGAIVFESQEELQDAFKKGELEKDFIAVVRYQGPKANGMPELHGLMPALGVLQDKGFKVAIVTDGRMSGASGKVPSAIHFSPEALSGGLLAKVKTGDMIRFDAQNGEISLLVDDEVLARRDFEKPTLNSNYYGFGRELFSTVRQNVGLAEEGASVFDIPGEERA</sequence>
<dbReference type="InterPro" id="IPR037237">
    <property type="entry name" value="IlvD/EDD_N"/>
</dbReference>
<dbReference type="Pfam" id="PF00920">
    <property type="entry name" value="ILVD_EDD_N"/>
    <property type="match status" value="1"/>
</dbReference>
<evidence type="ECO:0000256" key="1">
    <source>
        <dbReference type="ARBA" id="ARBA00006486"/>
    </source>
</evidence>
<feature type="domain" description="Dihydroxy-acid/6-phosphogluconate dehydratase N-terminal" evidence="11">
    <location>
        <begin position="66"/>
        <end position="379"/>
    </location>
</feature>
<dbReference type="InterPro" id="IPR020558">
    <property type="entry name" value="DiOHA_6PGluconate_deHydtase_CS"/>
</dbReference>
<protein>
    <recommendedName>
        <fullName evidence="9 10">Phosphogluconate dehydratase</fullName>
        <ecNumber evidence="9 10">4.2.1.12</ecNumber>
    </recommendedName>
</protein>
<dbReference type="GO" id="GO:0005829">
    <property type="term" value="C:cytosol"/>
    <property type="evidence" value="ECO:0007669"/>
    <property type="project" value="TreeGrafter"/>
</dbReference>
<keyword evidence="7 9" id="KW-0456">Lyase</keyword>
<evidence type="ECO:0000256" key="8">
    <source>
        <dbReference type="ARBA" id="ARBA00023277"/>
    </source>
</evidence>
<evidence type="ECO:0000256" key="10">
    <source>
        <dbReference type="NCBIfam" id="TIGR01196"/>
    </source>
</evidence>
<accession>A0A6S6S2E7</accession>
<evidence type="ECO:0000256" key="5">
    <source>
        <dbReference type="ARBA" id="ARBA00023014"/>
    </source>
</evidence>
<dbReference type="GO" id="GO:0051539">
    <property type="term" value="F:4 iron, 4 sulfur cluster binding"/>
    <property type="evidence" value="ECO:0007669"/>
    <property type="project" value="UniProtKB-UniRule"/>
</dbReference>
<comment type="catalytic activity">
    <reaction evidence="9">
        <text>6-phospho-D-gluconate = 2-dehydro-3-deoxy-6-phospho-D-gluconate + H2O</text>
        <dbReference type="Rhea" id="RHEA:17277"/>
        <dbReference type="ChEBI" id="CHEBI:15377"/>
        <dbReference type="ChEBI" id="CHEBI:57569"/>
        <dbReference type="ChEBI" id="CHEBI:58759"/>
        <dbReference type="EC" id="4.2.1.12"/>
    </reaction>
</comment>
<dbReference type="SUPFAM" id="SSF52016">
    <property type="entry name" value="LeuD/IlvD-like"/>
    <property type="match status" value="1"/>
</dbReference>
<evidence type="ECO:0000256" key="9">
    <source>
        <dbReference type="HAMAP-Rule" id="MF_02094"/>
    </source>
</evidence>
<dbReference type="EC" id="4.2.1.12" evidence="9 10"/>
<dbReference type="GO" id="GO:0046872">
    <property type="term" value="F:metal ion binding"/>
    <property type="evidence" value="ECO:0007669"/>
    <property type="project" value="UniProtKB-KW"/>
</dbReference>
<dbReference type="UniPathway" id="UPA00226"/>
<dbReference type="EMBL" id="CACVAP010000030">
    <property type="protein sequence ID" value="CAA6800350.1"/>
    <property type="molecule type" value="Genomic_DNA"/>
</dbReference>
<dbReference type="HAMAP" id="MF_02094">
    <property type="entry name" value="Edd"/>
    <property type="match status" value="1"/>
</dbReference>
<keyword evidence="4 9" id="KW-0408">Iron</keyword>
<dbReference type="InterPro" id="IPR042096">
    <property type="entry name" value="Dihydro-acid_dehy_C"/>
</dbReference>
<comment type="function">
    <text evidence="9">Catalyzes the dehydration of 6-phospho-D-gluconate to 2-dehydro-3-deoxy-6-phospho-D-gluconate.</text>
</comment>
<reference evidence="13" key="1">
    <citation type="submission" date="2020-01" db="EMBL/GenBank/DDBJ databases">
        <authorList>
            <person name="Meier V. D."/>
            <person name="Meier V D."/>
        </authorList>
    </citation>
    <scope>NUCLEOTIDE SEQUENCE</scope>
    <source>
        <strain evidence="13">HLG_WM_MAG_06</strain>
    </source>
</reference>
<organism evidence="13">
    <name type="scientific">uncultured Sulfurovum sp</name>
    <dbReference type="NCBI Taxonomy" id="269237"/>
    <lineage>
        <taxon>Bacteria</taxon>
        <taxon>Pseudomonadati</taxon>
        <taxon>Campylobacterota</taxon>
        <taxon>Epsilonproteobacteria</taxon>
        <taxon>Campylobacterales</taxon>
        <taxon>Sulfurovaceae</taxon>
        <taxon>Sulfurovum</taxon>
        <taxon>environmental samples</taxon>
    </lineage>
</organism>
<feature type="binding site" evidence="9">
    <location>
        <position position="221"/>
    </location>
    <ligand>
        <name>[4Fe-4S] cluster</name>
        <dbReference type="ChEBI" id="CHEBI:49883"/>
    </ligand>
</feature>
<gene>
    <name evidence="9" type="primary">edd</name>
    <name evidence="13" type="ORF">HELGO_WM12234</name>
</gene>
<comment type="cofactor">
    <cofactor evidence="9">
        <name>[4Fe-4S] cluster</name>
        <dbReference type="ChEBI" id="CHEBI:49883"/>
    </cofactor>
    <text evidence="9">Binds 1 [4Fe-4S] cluster.</text>
</comment>
<evidence type="ECO:0000256" key="3">
    <source>
        <dbReference type="ARBA" id="ARBA00022723"/>
    </source>
</evidence>
<dbReference type="GO" id="GO:0009255">
    <property type="term" value="P:Entner-Doudoroff pathway through 6-phosphogluconate"/>
    <property type="evidence" value="ECO:0007669"/>
    <property type="project" value="UniProtKB-UniRule"/>
</dbReference>
<dbReference type="NCBIfam" id="TIGR01196">
    <property type="entry name" value="edd"/>
    <property type="match status" value="1"/>
</dbReference>
<dbReference type="Pfam" id="PF24877">
    <property type="entry name" value="ILV_EDD_C"/>
    <property type="match status" value="1"/>
</dbReference>
<dbReference type="SUPFAM" id="SSF143975">
    <property type="entry name" value="IlvD/EDD N-terminal domain-like"/>
    <property type="match status" value="1"/>
</dbReference>
<dbReference type="AlphaFoldDB" id="A0A6S6S2E7"/>
<evidence type="ECO:0000256" key="2">
    <source>
        <dbReference type="ARBA" id="ARBA00022485"/>
    </source>
</evidence>
<dbReference type="PANTHER" id="PTHR43661:SF1">
    <property type="entry name" value="PHOSPHOGLUCONATE DEHYDRATASE"/>
    <property type="match status" value="1"/>
</dbReference>
<dbReference type="FunFam" id="3.50.30.80:FF:000001">
    <property type="entry name" value="Dihydroxy-acid dehydratase"/>
    <property type="match status" value="1"/>
</dbReference>
<dbReference type="Gene3D" id="3.50.30.80">
    <property type="entry name" value="IlvD/EDD C-terminal domain-like"/>
    <property type="match status" value="1"/>
</dbReference>
<comment type="similarity">
    <text evidence="1 9">Belongs to the IlvD/Edd family.</text>
</comment>
<keyword evidence="3 9" id="KW-0479">Metal-binding</keyword>
<dbReference type="PROSITE" id="PS00886">
    <property type="entry name" value="ILVD_EDD_1"/>
    <property type="match status" value="1"/>
</dbReference>
<dbReference type="InterPro" id="IPR000581">
    <property type="entry name" value="ILV_EDD_N"/>
</dbReference>
<feature type="domain" description="Dihydroxy-acid/6-phosphogluconate dehydratase C-terminal" evidence="12">
    <location>
        <begin position="405"/>
        <end position="598"/>
    </location>
</feature>
<dbReference type="InterPro" id="IPR004786">
    <property type="entry name" value="6-phosphgluc_deHydtase"/>
</dbReference>
<evidence type="ECO:0000256" key="7">
    <source>
        <dbReference type="ARBA" id="ARBA00023239"/>
    </source>
</evidence>
<evidence type="ECO:0000259" key="11">
    <source>
        <dbReference type="Pfam" id="PF00920"/>
    </source>
</evidence>
<evidence type="ECO:0000256" key="6">
    <source>
        <dbReference type="ARBA" id="ARBA00023064"/>
    </source>
</evidence>